<evidence type="ECO:0000256" key="2">
    <source>
        <dbReference type="PIRSR" id="PIRSR613078-1"/>
    </source>
</evidence>
<dbReference type="PANTHER" id="PTHR46517">
    <property type="entry name" value="FRUCTOSE-2,6-BISPHOSPHATASE TIGAR"/>
    <property type="match status" value="1"/>
</dbReference>
<feature type="active site" description="Tele-phosphohistidine intermediate" evidence="2">
    <location>
        <position position="8"/>
    </location>
</feature>
<dbReference type="EMBL" id="WUQX01000001">
    <property type="protein sequence ID" value="MXP75464.1"/>
    <property type="molecule type" value="Genomic_DNA"/>
</dbReference>
<proteinExistence type="predicted"/>
<gene>
    <name evidence="4" type="ORF">GN277_08745</name>
</gene>
<feature type="active site" description="Proton donor/acceptor" evidence="2">
    <location>
        <position position="81"/>
    </location>
</feature>
<dbReference type="AlphaFoldDB" id="A0A7X3MFH6"/>
<keyword evidence="1" id="KW-0378">Hydrolase</keyword>
<keyword evidence="5" id="KW-1185">Reference proteome</keyword>
<dbReference type="GO" id="GO:0005829">
    <property type="term" value="C:cytosol"/>
    <property type="evidence" value="ECO:0007669"/>
    <property type="project" value="TreeGrafter"/>
</dbReference>
<dbReference type="RefSeq" id="WP_159750718.1">
    <property type="nucleotide sequence ID" value="NZ_CATIYY010000047.1"/>
</dbReference>
<protein>
    <submittedName>
        <fullName evidence="4">Histidine phosphatase family protein</fullName>
    </submittedName>
</protein>
<dbReference type="PROSITE" id="PS00175">
    <property type="entry name" value="PG_MUTASE"/>
    <property type="match status" value="1"/>
</dbReference>
<dbReference type="InterPro" id="IPR029033">
    <property type="entry name" value="His_PPase_superfam"/>
</dbReference>
<evidence type="ECO:0000256" key="1">
    <source>
        <dbReference type="ARBA" id="ARBA00022801"/>
    </source>
</evidence>
<comment type="caution">
    <text evidence="4">The sequence shown here is derived from an EMBL/GenBank/DDBJ whole genome shotgun (WGS) entry which is preliminary data.</text>
</comment>
<evidence type="ECO:0000313" key="5">
    <source>
        <dbReference type="Proteomes" id="UP000460412"/>
    </source>
</evidence>
<dbReference type="Proteomes" id="UP000460412">
    <property type="component" value="Unassembled WGS sequence"/>
</dbReference>
<feature type="binding site" evidence="3">
    <location>
        <begin position="7"/>
        <end position="14"/>
    </location>
    <ligand>
        <name>substrate</name>
    </ligand>
</feature>
<sequence>MKLYIVRHGETEWNKARKIQGQVDIPLNEFGRTLAKKTAKGLADIKFDLCYTSPLVRARETAELILAGGTTQIIEDARIEEMAFGEYEGRCCSKKGWELPDEFGRFFDGPDRYQAPEGGEDFAQVKKRTGEFLNELCKKAEYQNSNILIATHGAALAGMLNNIKGRPLTEYWGDGVHKNCAVTEVEVIDGIPKIISENVVYYDDEVEPWEE</sequence>
<accession>A0A7X3MFH6</accession>
<dbReference type="InterPro" id="IPR013078">
    <property type="entry name" value="His_Pase_superF_clade-1"/>
</dbReference>
<dbReference type="SMART" id="SM00855">
    <property type="entry name" value="PGAM"/>
    <property type="match status" value="1"/>
</dbReference>
<dbReference type="CDD" id="cd07067">
    <property type="entry name" value="HP_PGM_like"/>
    <property type="match status" value="1"/>
</dbReference>
<feature type="binding site" evidence="3">
    <location>
        <position position="57"/>
    </location>
    <ligand>
        <name>substrate</name>
    </ligand>
</feature>
<dbReference type="Gene3D" id="3.40.50.1240">
    <property type="entry name" value="Phosphoglycerate mutase-like"/>
    <property type="match status" value="1"/>
</dbReference>
<dbReference type="InterPro" id="IPR051695">
    <property type="entry name" value="Phosphoglycerate_Mutase"/>
</dbReference>
<dbReference type="PANTHER" id="PTHR46517:SF1">
    <property type="entry name" value="FRUCTOSE-2,6-BISPHOSPHATASE TIGAR"/>
    <property type="match status" value="1"/>
</dbReference>
<evidence type="ECO:0000256" key="3">
    <source>
        <dbReference type="PIRSR" id="PIRSR613078-2"/>
    </source>
</evidence>
<dbReference type="InterPro" id="IPR001345">
    <property type="entry name" value="PG/BPGM_mutase_AS"/>
</dbReference>
<dbReference type="GO" id="GO:0043456">
    <property type="term" value="P:regulation of pentose-phosphate shunt"/>
    <property type="evidence" value="ECO:0007669"/>
    <property type="project" value="TreeGrafter"/>
</dbReference>
<evidence type="ECO:0000313" key="4">
    <source>
        <dbReference type="EMBL" id="MXP75464.1"/>
    </source>
</evidence>
<organism evidence="4 5">
    <name type="scientific">Sporofaciens musculi</name>
    <dbReference type="NCBI Taxonomy" id="2681861"/>
    <lineage>
        <taxon>Bacteria</taxon>
        <taxon>Bacillati</taxon>
        <taxon>Bacillota</taxon>
        <taxon>Clostridia</taxon>
        <taxon>Lachnospirales</taxon>
        <taxon>Lachnospiraceae</taxon>
        <taxon>Sporofaciens</taxon>
    </lineage>
</organism>
<name>A0A7X3MFH6_9FIRM</name>
<dbReference type="Pfam" id="PF00300">
    <property type="entry name" value="His_Phos_1"/>
    <property type="match status" value="1"/>
</dbReference>
<dbReference type="GO" id="GO:0004331">
    <property type="term" value="F:fructose-2,6-bisphosphate 2-phosphatase activity"/>
    <property type="evidence" value="ECO:0007669"/>
    <property type="project" value="TreeGrafter"/>
</dbReference>
<dbReference type="SUPFAM" id="SSF53254">
    <property type="entry name" value="Phosphoglycerate mutase-like"/>
    <property type="match status" value="1"/>
</dbReference>
<reference evidence="4 5" key="1">
    <citation type="submission" date="2019-12" db="EMBL/GenBank/DDBJ databases">
        <title>Sporaefaciens musculi gen. nov., sp. nov., a novel bacterium isolated from the caecum of an obese mouse.</title>
        <authorList>
            <person name="Rasmussen T.S."/>
            <person name="Streidl T."/>
            <person name="Hitch T.C.A."/>
            <person name="Wortmann E."/>
            <person name="Deptula P."/>
            <person name="Hansen M."/>
            <person name="Nielsen D.S."/>
            <person name="Clavel T."/>
            <person name="Vogensen F.K."/>
        </authorList>
    </citation>
    <scope>NUCLEOTIDE SEQUENCE [LARGE SCALE GENOMIC DNA]</scope>
    <source>
        <strain evidence="4 5">WCA-9-b2</strain>
    </source>
</reference>
<dbReference type="GO" id="GO:0045820">
    <property type="term" value="P:negative regulation of glycolytic process"/>
    <property type="evidence" value="ECO:0007669"/>
    <property type="project" value="TreeGrafter"/>
</dbReference>